<dbReference type="EMBL" id="JADBEF010000001">
    <property type="protein sequence ID" value="MBE1560963.1"/>
    <property type="molecule type" value="Genomic_DNA"/>
</dbReference>
<dbReference type="Proteomes" id="UP000661607">
    <property type="component" value="Unassembled WGS sequence"/>
</dbReference>
<evidence type="ECO:0000313" key="1">
    <source>
        <dbReference type="EMBL" id="MBE1560963.1"/>
    </source>
</evidence>
<organism evidence="1 2">
    <name type="scientific">Nonomuraea africana</name>
    <dbReference type="NCBI Taxonomy" id="46171"/>
    <lineage>
        <taxon>Bacteria</taxon>
        <taxon>Bacillati</taxon>
        <taxon>Actinomycetota</taxon>
        <taxon>Actinomycetes</taxon>
        <taxon>Streptosporangiales</taxon>
        <taxon>Streptosporangiaceae</taxon>
        <taxon>Nonomuraea</taxon>
    </lineage>
</organism>
<protein>
    <submittedName>
        <fullName evidence="1">HAD superfamily hydrolase (TIGR01509 family)</fullName>
    </submittedName>
</protein>
<dbReference type="InterPro" id="IPR023214">
    <property type="entry name" value="HAD_sf"/>
</dbReference>
<comment type="caution">
    <text evidence="1">The sequence shown here is derived from an EMBL/GenBank/DDBJ whole genome shotgun (WGS) entry which is preliminary data.</text>
</comment>
<dbReference type="Pfam" id="PF00702">
    <property type="entry name" value="Hydrolase"/>
    <property type="match status" value="1"/>
</dbReference>
<dbReference type="SUPFAM" id="SSF56784">
    <property type="entry name" value="HAD-like"/>
    <property type="match status" value="1"/>
</dbReference>
<proteinExistence type="predicted"/>
<dbReference type="Gene3D" id="1.10.150.240">
    <property type="entry name" value="Putative phosphatase, domain 2"/>
    <property type="match status" value="1"/>
</dbReference>
<keyword evidence="1" id="KW-0378">Hydrolase</keyword>
<evidence type="ECO:0000313" key="2">
    <source>
        <dbReference type="Proteomes" id="UP000661607"/>
    </source>
</evidence>
<dbReference type="NCBIfam" id="TIGR01509">
    <property type="entry name" value="HAD-SF-IA-v3"/>
    <property type="match status" value="1"/>
</dbReference>
<dbReference type="InterPro" id="IPR051806">
    <property type="entry name" value="HAD-like_SPP"/>
</dbReference>
<dbReference type="InterPro" id="IPR036412">
    <property type="entry name" value="HAD-like_sf"/>
</dbReference>
<gene>
    <name evidence="1" type="ORF">H4W81_003742</name>
</gene>
<dbReference type="InterPro" id="IPR023198">
    <property type="entry name" value="PGP-like_dom2"/>
</dbReference>
<dbReference type="GO" id="GO:0016787">
    <property type="term" value="F:hydrolase activity"/>
    <property type="evidence" value="ECO:0007669"/>
    <property type="project" value="UniProtKB-KW"/>
</dbReference>
<sequence length="231" mass="24535">MPAIDLSGIRAVVFDTDGVVTDTARVHAAAWKSVLDPFLRGRSEPFDVREDYLCHVDGRTRLDGARTFLASRGLSPTEEEVAALGAAKDRVFVEQIERYGVAAFPAAVRLLHELRHRGCRTAAVSASTHCHKVVTAAGLMHLFDVVVDGRHDQPGPASFEEGAALLGVPPAEVAVVGDTLPGIEAAGRGGFGLIVAVDRAGLAFKEPFKELGAHVVISDLAELDVTGRVRL</sequence>
<dbReference type="PANTHER" id="PTHR43481:SF4">
    <property type="entry name" value="GLYCEROL-1-PHOSPHATE PHOSPHOHYDROLASE 1-RELATED"/>
    <property type="match status" value="1"/>
</dbReference>
<accession>A0ABR9KG14</accession>
<keyword evidence="2" id="KW-1185">Reference proteome</keyword>
<dbReference type="RefSeq" id="WP_318781809.1">
    <property type="nucleotide sequence ID" value="NZ_BAAASY010000014.1"/>
</dbReference>
<dbReference type="PANTHER" id="PTHR43481">
    <property type="entry name" value="FRUCTOSE-1-PHOSPHATE PHOSPHATASE"/>
    <property type="match status" value="1"/>
</dbReference>
<dbReference type="InterPro" id="IPR006439">
    <property type="entry name" value="HAD-SF_hydro_IA"/>
</dbReference>
<name>A0ABR9KG14_9ACTN</name>
<dbReference type="Gene3D" id="3.40.50.1000">
    <property type="entry name" value="HAD superfamily/HAD-like"/>
    <property type="match status" value="1"/>
</dbReference>
<reference evidence="1 2" key="1">
    <citation type="submission" date="2020-10" db="EMBL/GenBank/DDBJ databases">
        <title>Sequencing the genomes of 1000 actinobacteria strains.</title>
        <authorList>
            <person name="Klenk H.-P."/>
        </authorList>
    </citation>
    <scope>NUCLEOTIDE SEQUENCE [LARGE SCALE GENOMIC DNA]</scope>
    <source>
        <strain evidence="1 2">DSM 43748</strain>
    </source>
</reference>